<feature type="domain" description="Ionotropic glutamate receptor L-glutamate and glycine-binding" evidence="31">
    <location>
        <begin position="444"/>
        <end position="512"/>
    </location>
</feature>
<evidence type="ECO:0000256" key="27">
    <source>
        <dbReference type="PIRSR" id="PIRSR601508-3"/>
    </source>
</evidence>
<evidence type="ECO:0000256" key="22">
    <source>
        <dbReference type="ARBA" id="ARBA00024675"/>
    </source>
</evidence>
<evidence type="ECO:0000256" key="21">
    <source>
        <dbReference type="ARBA" id="ARBA00023303"/>
    </source>
</evidence>
<sequence>MMASSWIWLCLLLAGWTCNNSMAAKITNFTIGAVLNDDRHDTLFREAITELNSDVTLLPVNATLHSASMRLDPNPIRTALKMCNYLIAQQVYAVIVSHPAKGDLSPATISYTGGFYHIPIVGISSREAAFSDKNIHVSFLRTVAPFFHQADVWAALLRHFHFWQVMVIHSADVDGYTLLNRLQTQFQSNDDDGEQREIKFELTKEFVPELEDFSKELQEISEGQSRVYLVYANAADATVIFRDAAKLNLTGAGHIWLVTEQALDVPGVPIGALGLQQMHASNEAAHIRDSLYLLSSALREMEGSERDITAPPQDCNSSGAVWETGRLYFEYIKKQVLNDGLTGKIAFDDNGDRLFSEYDIVNVNRPHVKTKVGQFFYSKYQNVLKLNVNDSEIVWPGGLRQKPEGFIIPTFLKVMTIVEQPFVYARRINDPSVEACNDGEVACPWFNNTAESSTDRFYCCRGYCIDLLKELAKKNNFTYSLALSPDGQFGSLSPKNGTGKKEWNGLIGELVEDRADMIVAPLTINPERAQVIEFSKPFKYQGITILEKKQPKSSTLVSFLQPFRDTLWILVMVSVHVVALVLYLLDRFSPFGRFRLANAENTEEDALNLSSAIWFAWGVLLNSGIGEGTPRSFSARVLGMVWAGFAMIIVASYTANLAAFLVLDRPKTSLSGINDPRLRNPMENFTYATVRGSAVDMYFRRQVELSNMYRTMEGNNYPTAEEAIEAVKEGKLKAFIWDSSRLEFEAAQDCDLVTAGELFGRSGYGIGLRKGSPWTDVITLSVLDFHERGFMEDLDERWIKLGSGQQCEHDEKTPATLGLKNMAGVFILVAAGIVCGVGLIFIEIMYKRHQIRRQRRMELARHVTDKWRTMVEKRKNLRAALENQRSRLKSNGKVNDSMAAQPTRRTVGNKMAGSNIRTANNTEDNLATLMPGNMMEMQSAQYHPPGGATGLFSANRRSKLTRGTSVDMIDPSQQQPAVVCGRPGLYVDFSV</sequence>
<comment type="subunit">
    <text evidence="3">Forms a heteromeric NMDA channel with Nmdar2.</text>
</comment>
<evidence type="ECO:0000259" key="30">
    <source>
        <dbReference type="SMART" id="SM00079"/>
    </source>
</evidence>
<dbReference type="PANTHER" id="PTHR18966">
    <property type="entry name" value="IONOTROPIC GLUTAMATE RECEPTOR"/>
    <property type="match status" value="1"/>
</dbReference>
<dbReference type="PRINTS" id="PR00177">
    <property type="entry name" value="NMDARECEPTOR"/>
</dbReference>
<dbReference type="FunFam" id="3.40.50.2300:FF:000266">
    <property type="entry name" value="Glutamate [NMDA] receptor subunit 1"/>
    <property type="match status" value="1"/>
</dbReference>
<evidence type="ECO:0000256" key="28">
    <source>
        <dbReference type="SAM" id="Phobius"/>
    </source>
</evidence>
<evidence type="ECO:0000259" key="31">
    <source>
        <dbReference type="SMART" id="SM00918"/>
    </source>
</evidence>
<dbReference type="InterPro" id="IPR019594">
    <property type="entry name" value="Glu/Gly-bd"/>
</dbReference>
<evidence type="ECO:0000256" key="12">
    <source>
        <dbReference type="ARBA" id="ARBA00022989"/>
    </source>
</evidence>
<dbReference type="GO" id="GO:0014069">
    <property type="term" value="C:postsynaptic density"/>
    <property type="evidence" value="ECO:0007669"/>
    <property type="project" value="UniProtKB-SubCell"/>
</dbReference>
<dbReference type="FunFam" id="3.40.50.2300:FF:000025">
    <property type="entry name" value="glutamate receptor ionotropic, NMDA 1 isoform X1"/>
    <property type="match status" value="1"/>
</dbReference>
<evidence type="ECO:0000256" key="25">
    <source>
        <dbReference type="PIRSR" id="PIRSR601508-1"/>
    </source>
</evidence>
<dbReference type="FunFam" id="3.40.190.10:FF:000177">
    <property type="entry name" value="Glutamate [NMDA] receptor subunit 1"/>
    <property type="match status" value="1"/>
</dbReference>
<feature type="binding site" evidence="25">
    <location>
        <position position="528"/>
    </location>
    <ligand>
        <name>L-glutamate</name>
        <dbReference type="ChEBI" id="CHEBI:29985"/>
    </ligand>
</feature>
<evidence type="ECO:0000256" key="23">
    <source>
        <dbReference type="ARBA" id="ARBA00034100"/>
    </source>
</evidence>
<keyword evidence="8 28" id="KW-0812">Transmembrane</keyword>
<dbReference type="SUPFAM" id="SSF53850">
    <property type="entry name" value="Periplasmic binding protein-like II"/>
    <property type="match status" value="1"/>
</dbReference>
<evidence type="ECO:0000256" key="1">
    <source>
        <dbReference type="ARBA" id="ARBA00004651"/>
    </source>
</evidence>
<dbReference type="Pfam" id="PF01094">
    <property type="entry name" value="ANF_receptor"/>
    <property type="match status" value="2"/>
</dbReference>
<dbReference type="Gene3D" id="3.40.190.10">
    <property type="entry name" value="Periplasmic binding protein-like II"/>
    <property type="match status" value="2"/>
</dbReference>
<dbReference type="GO" id="GO:0045211">
    <property type="term" value="C:postsynaptic membrane"/>
    <property type="evidence" value="ECO:0007669"/>
    <property type="project" value="UniProtKB-SubCell"/>
</dbReference>
<evidence type="ECO:0000256" key="4">
    <source>
        <dbReference type="ARBA" id="ARBA00015895"/>
    </source>
</evidence>
<keyword evidence="16 27" id="KW-1015">Disulfide bond</keyword>
<protein>
    <recommendedName>
        <fullName evidence="4">Glutamate [NMDA] receptor subunit 1</fullName>
    </recommendedName>
</protein>
<dbReference type="InterPro" id="IPR049872">
    <property type="entry name" value="NMDA1-like_ligand-bd"/>
</dbReference>
<feature type="site" description="Crucial to convey clamshell closure to channel opening" evidence="26">
    <location>
        <position position="670"/>
    </location>
</feature>
<dbReference type="Proteomes" id="UP000820818">
    <property type="component" value="Linkage Group LG8"/>
</dbReference>
<dbReference type="EMBL" id="WJBH02000008">
    <property type="protein sequence ID" value="KAI9554123.1"/>
    <property type="molecule type" value="Genomic_DNA"/>
</dbReference>
<evidence type="ECO:0000256" key="16">
    <source>
        <dbReference type="ARBA" id="ARBA00023157"/>
    </source>
</evidence>
<comment type="subcellular location">
    <subcellularLocation>
        <location evidence="1">Cell membrane</location>
        <topology evidence="1">Multi-pass membrane protein</topology>
    </subcellularLocation>
    <subcellularLocation>
        <location evidence="23">Postsynaptic cell membrane</location>
    </subcellularLocation>
    <subcellularLocation>
        <location evidence="24">Postsynaptic density</location>
    </subcellularLocation>
</comment>
<feature type="transmembrane region" description="Helical" evidence="28">
    <location>
        <begin position="822"/>
        <end position="846"/>
    </location>
</feature>
<keyword evidence="12 28" id="KW-1133">Transmembrane helix</keyword>
<evidence type="ECO:0000256" key="14">
    <source>
        <dbReference type="ARBA" id="ARBA00023065"/>
    </source>
</evidence>
<evidence type="ECO:0000256" key="13">
    <source>
        <dbReference type="ARBA" id="ARBA00023018"/>
    </source>
</evidence>
<keyword evidence="13" id="KW-0770">Synapse</keyword>
<keyword evidence="5" id="KW-0813">Transport</keyword>
<keyword evidence="17" id="KW-0675">Receptor</keyword>
<feature type="signal peptide" evidence="29">
    <location>
        <begin position="1"/>
        <end position="23"/>
    </location>
</feature>
<dbReference type="GO" id="GO:0035235">
    <property type="term" value="P:ionotropic glutamate receptor signaling pathway"/>
    <property type="evidence" value="ECO:0007669"/>
    <property type="project" value="UniProtKB-ARBA"/>
</dbReference>
<feature type="site" description="Interaction with the cone snail toxin Con-ikot-ikot" evidence="26">
    <location>
        <position position="700"/>
    </location>
</feature>
<keyword evidence="19" id="KW-0628">Postsynaptic cell membrane</keyword>
<keyword evidence="10" id="KW-0106">Calcium</keyword>
<dbReference type="GO" id="GO:0017146">
    <property type="term" value="C:NMDA selective glutamate receptor complex"/>
    <property type="evidence" value="ECO:0007669"/>
    <property type="project" value="UniProtKB-ARBA"/>
</dbReference>
<evidence type="ECO:0000256" key="11">
    <source>
        <dbReference type="ARBA" id="ARBA00022842"/>
    </source>
</evidence>
<proteinExistence type="inferred from homology"/>
<dbReference type="AlphaFoldDB" id="A0AAD5L1U4"/>
<comment type="similarity">
    <text evidence="2">Belongs to the glutamate-gated ion channel (TC 1.A.10.1) family.</text>
</comment>
<evidence type="ECO:0000256" key="19">
    <source>
        <dbReference type="ARBA" id="ARBA00023257"/>
    </source>
</evidence>
<evidence type="ECO:0000256" key="17">
    <source>
        <dbReference type="ARBA" id="ARBA00023170"/>
    </source>
</evidence>
<evidence type="ECO:0000256" key="8">
    <source>
        <dbReference type="ARBA" id="ARBA00022692"/>
    </source>
</evidence>
<dbReference type="SMART" id="SM00918">
    <property type="entry name" value="Lig_chan-Glu_bd"/>
    <property type="match status" value="1"/>
</dbReference>
<evidence type="ECO:0000256" key="7">
    <source>
        <dbReference type="ARBA" id="ARBA00022553"/>
    </source>
</evidence>
<keyword evidence="20" id="KW-1071">Ligand-gated ion channel</keyword>
<dbReference type="Pfam" id="PF10562">
    <property type="entry name" value="CaM_bdg_C0"/>
    <property type="match status" value="1"/>
</dbReference>
<dbReference type="Pfam" id="PF00060">
    <property type="entry name" value="Lig_chan"/>
    <property type="match status" value="1"/>
</dbReference>
<dbReference type="Gene3D" id="1.10.287.70">
    <property type="match status" value="1"/>
</dbReference>
<gene>
    <name evidence="32" type="ORF">GHT06_019395</name>
</gene>
<evidence type="ECO:0000256" key="9">
    <source>
        <dbReference type="ARBA" id="ARBA00022729"/>
    </source>
</evidence>
<dbReference type="InterPro" id="IPR028082">
    <property type="entry name" value="Peripla_BP_I"/>
</dbReference>
<evidence type="ECO:0000256" key="5">
    <source>
        <dbReference type="ARBA" id="ARBA00022448"/>
    </source>
</evidence>
<evidence type="ECO:0000256" key="10">
    <source>
        <dbReference type="ARBA" id="ARBA00022837"/>
    </source>
</evidence>
<keyword evidence="9 29" id="KW-0732">Signal</keyword>
<accession>A0AAD5L1U4</accession>
<comment type="caution">
    <text evidence="32">The sequence shown here is derived from an EMBL/GenBank/DDBJ whole genome shotgun (WGS) entry which is preliminary data.</text>
</comment>
<feature type="domain" description="Ionotropic glutamate receptor C-terminal" evidence="30">
    <location>
        <begin position="438"/>
        <end position="801"/>
    </location>
</feature>
<dbReference type="InterPro" id="IPR018882">
    <property type="entry name" value="CaM-bd_C0_NMDA_rcpt_NR1"/>
</dbReference>
<keyword evidence="11" id="KW-0460">Magnesium</keyword>
<keyword evidence="7" id="KW-0597">Phosphoprotein</keyword>
<keyword evidence="6" id="KW-1003">Cell membrane</keyword>
<keyword evidence="14" id="KW-0406">Ion transport</keyword>
<dbReference type="InterPro" id="IPR001508">
    <property type="entry name" value="Iono_Glu_rcpt_met"/>
</dbReference>
<evidence type="ECO:0000256" key="2">
    <source>
        <dbReference type="ARBA" id="ARBA00008685"/>
    </source>
</evidence>
<dbReference type="GO" id="GO:0015276">
    <property type="term" value="F:ligand-gated monoatomic ion channel activity"/>
    <property type="evidence" value="ECO:0007669"/>
    <property type="project" value="InterPro"/>
</dbReference>
<dbReference type="InterPro" id="IPR001320">
    <property type="entry name" value="Iontro_rcpt_C"/>
</dbReference>
<feature type="transmembrane region" description="Helical" evidence="28">
    <location>
        <begin position="637"/>
        <end position="663"/>
    </location>
</feature>
<organism evidence="32 33">
    <name type="scientific">Daphnia sinensis</name>
    <dbReference type="NCBI Taxonomy" id="1820382"/>
    <lineage>
        <taxon>Eukaryota</taxon>
        <taxon>Metazoa</taxon>
        <taxon>Ecdysozoa</taxon>
        <taxon>Arthropoda</taxon>
        <taxon>Crustacea</taxon>
        <taxon>Branchiopoda</taxon>
        <taxon>Diplostraca</taxon>
        <taxon>Cladocera</taxon>
        <taxon>Anomopoda</taxon>
        <taxon>Daphniidae</taxon>
        <taxon>Daphnia</taxon>
        <taxon>Daphnia similis group</taxon>
    </lineage>
</organism>
<comment type="function">
    <text evidence="22">NMDA receptor subtype of glutamate-gated ion channels with high calcium permeability and voltage-dependent sensitivity to magnesium. Mediated by glycine. This protein plays a key role in synaptic plasticity, synaptogenesis, excitotoxicity, memory acquisition and learning. It mediates neuronal functions in glutamate neurotransmission. Is involved in the cell surface targeting of NMDA receptors. Plays a role in associative learning and in long-term memory consolidation.</text>
</comment>
<dbReference type="CDD" id="cd06379">
    <property type="entry name" value="PBP1_iGluR_NMDA_NR1"/>
    <property type="match status" value="1"/>
</dbReference>
<evidence type="ECO:0000256" key="18">
    <source>
        <dbReference type="ARBA" id="ARBA00023180"/>
    </source>
</evidence>
<evidence type="ECO:0000256" key="26">
    <source>
        <dbReference type="PIRSR" id="PIRSR601508-2"/>
    </source>
</evidence>
<dbReference type="SUPFAM" id="SSF81324">
    <property type="entry name" value="Voltage-gated potassium channels"/>
    <property type="match status" value="1"/>
</dbReference>
<feature type="disulfide bond" evidence="27">
    <location>
        <begin position="750"/>
        <end position="807"/>
    </location>
</feature>
<evidence type="ECO:0000313" key="33">
    <source>
        <dbReference type="Proteomes" id="UP000820818"/>
    </source>
</evidence>
<keyword evidence="15 28" id="KW-0472">Membrane</keyword>
<dbReference type="InterPro" id="IPR049873">
    <property type="entry name" value="NMDA1-like_N"/>
</dbReference>
<feature type="chain" id="PRO_5042145945" description="Glutamate [NMDA] receptor subunit 1" evidence="29">
    <location>
        <begin position="24"/>
        <end position="991"/>
    </location>
</feature>
<evidence type="ECO:0000256" key="15">
    <source>
        <dbReference type="ARBA" id="ARBA00023136"/>
    </source>
</evidence>
<feature type="binding site" evidence="25">
    <location>
        <position position="738"/>
    </location>
    <ligand>
        <name>L-glutamate</name>
        <dbReference type="ChEBI" id="CHEBI:29985"/>
    </ligand>
</feature>
<dbReference type="SUPFAM" id="SSF53822">
    <property type="entry name" value="Periplasmic binding protein-like I"/>
    <property type="match status" value="1"/>
</dbReference>
<feature type="transmembrane region" description="Helical" evidence="28">
    <location>
        <begin position="567"/>
        <end position="585"/>
    </location>
</feature>
<dbReference type="InterPro" id="IPR001828">
    <property type="entry name" value="ANF_lig-bd_rcpt"/>
</dbReference>
<evidence type="ECO:0000256" key="6">
    <source>
        <dbReference type="ARBA" id="ARBA00022475"/>
    </source>
</evidence>
<dbReference type="GO" id="GO:0038023">
    <property type="term" value="F:signaling receptor activity"/>
    <property type="evidence" value="ECO:0007669"/>
    <property type="project" value="InterPro"/>
</dbReference>
<evidence type="ECO:0000256" key="29">
    <source>
        <dbReference type="SAM" id="SignalP"/>
    </source>
</evidence>
<evidence type="ECO:0000256" key="3">
    <source>
        <dbReference type="ARBA" id="ARBA00011106"/>
    </source>
</evidence>
<keyword evidence="18" id="KW-0325">Glycoprotein</keyword>
<evidence type="ECO:0000313" key="32">
    <source>
        <dbReference type="EMBL" id="KAI9554123.1"/>
    </source>
</evidence>
<evidence type="ECO:0000256" key="24">
    <source>
        <dbReference type="ARBA" id="ARBA00034105"/>
    </source>
</evidence>
<dbReference type="Pfam" id="PF10613">
    <property type="entry name" value="Lig_chan-Glu_bd"/>
    <property type="match status" value="1"/>
</dbReference>
<evidence type="ECO:0000256" key="20">
    <source>
        <dbReference type="ARBA" id="ARBA00023286"/>
    </source>
</evidence>
<keyword evidence="21" id="KW-0407">Ion channel</keyword>
<feature type="binding site" evidence="25">
    <location>
        <position position="523"/>
    </location>
    <ligand>
        <name>L-glutamate</name>
        <dbReference type="ChEBI" id="CHEBI:29985"/>
    </ligand>
</feature>
<dbReference type="FunFam" id="3.40.190.10:FF:000010">
    <property type="entry name" value="glutamate receptor ionotropic, NMDA 1 isoform X1"/>
    <property type="match status" value="1"/>
</dbReference>
<reference evidence="32 33" key="1">
    <citation type="submission" date="2022-05" db="EMBL/GenBank/DDBJ databases">
        <title>A multi-omics perspective on studying reproductive biology in Daphnia sinensis.</title>
        <authorList>
            <person name="Jia J."/>
        </authorList>
    </citation>
    <scope>NUCLEOTIDE SEQUENCE [LARGE SCALE GENOMIC DNA]</scope>
    <source>
        <strain evidence="32 33">WSL</strain>
    </source>
</reference>
<dbReference type="CDD" id="cd13719">
    <property type="entry name" value="PBP2_iGluR_NMDA_Nr1"/>
    <property type="match status" value="1"/>
</dbReference>
<dbReference type="SMART" id="SM00079">
    <property type="entry name" value="PBPe"/>
    <property type="match status" value="1"/>
</dbReference>
<dbReference type="Gene3D" id="3.40.50.2300">
    <property type="match status" value="2"/>
</dbReference>
<dbReference type="InterPro" id="IPR015683">
    <property type="entry name" value="Ionotropic_Glu_rcpt"/>
</dbReference>
<name>A0AAD5L1U4_9CRUS</name>
<keyword evidence="33" id="KW-1185">Reference proteome</keyword>
<feature type="binding site" evidence="25">
    <location>
        <position position="521"/>
    </location>
    <ligand>
        <name>L-glutamate</name>
        <dbReference type="ChEBI" id="CHEBI:29985"/>
    </ligand>
</feature>